<evidence type="ECO:0000256" key="6">
    <source>
        <dbReference type="ARBA" id="ARBA00023136"/>
    </source>
</evidence>
<dbReference type="InterPro" id="IPR010920">
    <property type="entry name" value="LSM_dom_sf"/>
</dbReference>
<keyword evidence="3" id="KW-1003">Cell membrane</keyword>
<proteinExistence type="inferred from homology"/>
<dbReference type="PANTHER" id="PTHR30221">
    <property type="entry name" value="SMALL-CONDUCTANCE MECHANOSENSITIVE CHANNEL"/>
    <property type="match status" value="1"/>
</dbReference>
<dbReference type="Pfam" id="PF00924">
    <property type="entry name" value="MS_channel_2nd"/>
    <property type="match status" value="1"/>
</dbReference>
<dbReference type="OrthoDB" id="9809206at2"/>
<evidence type="ECO:0000256" key="4">
    <source>
        <dbReference type="ARBA" id="ARBA00022692"/>
    </source>
</evidence>
<keyword evidence="5 7" id="KW-1133">Transmembrane helix</keyword>
<dbReference type="InterPro" id="IPR006686">
    <property type="entry name" value="MscS_channel_CS"/>
</dbReference>
<dbReference type="Gene3D" id="3.30.70.100">
    <property type="match status" value="1"/>
</dbReference>
<keyword evidence="4 7" id="KW-0812">Transmembrane</keyword>
<sequence length="267" mass="29738">MSFQLIKSIIITYSGKVLLSIVVYLLGRFAINRIIDLLNKAFEQKRVDLSLHKFLVSIIKVALHVLLIVSIASMLGAEMTAFIAIIGSAGLAVGLALQGSLSNFAGGILILVLKPFKTGDYIEAAGHSGTVEEIQVFYTLLNTPDNKKVIIPNSNLSNSSTINYSANSTRRVDFQFGVGYEDDIKKVKEVLNRIALEHPLTLKDPAPQVLLSEFAESSINFSVRVWCNNEDYWTIYWDIMEKVKVVFDNEGINIPFPQMDIHMVNKN</sequence>
<reference evidence="10 11" key="2">
    <citation type="journal article" date="2012" name="J. Bacteriol.">
        <title>Complete genome sequences of Desulfosporosinus orientis DSM765T, Desulfosporosinus youngiae DSM17734T, Desulfosporosinus meridiei DSM13257T, and Desulfosporosinus acidiphilus DSM22704T.</title>
        <authorList>
            <person name="Pester M."/>
            <person name="Brambilla E."/>
            <person name="Alazard D."/>
            <person name="Rattei T."/>
            <person name="Weinmaier T."/>
            <person name="Han J."/>
            <person name="Lucas S."/>
            <person name="Lapidus A."/>
            <person name="Cheng J.F."/>
            <person name="Goodwin L."/>
            <person name="Pitluck S."/>
            <person name="Peters L."/>
            <person name="Ovchinnikova G."/>
            <person name="Teshima H."/>
            <person name="Detter J.C."/>
            <person name="Han C.S."/>
            <person name="Tapia R."/>
            <person name="Land M.L."/>
            <person name="Hauser L."/>
            <person name="Kyrpides N.C."/>
            <person name="Ivanova N.N."/>
            <person name="Pagani I."/>
            <person name="Huntmann M."/>
            <person name="Wei C.L."/>
            <person name="Davenport K.W."/>
            <person name="Daligault H."/>
            <person name="Chain P.S."/>
            <person name="Chen A."/>
            <person name="Mavromatis K."/>
            <person name="Markowitz V."/>
            <person name="Szeto E."/>
            <person name="Mikhailova N."/>
            <person name="Pati A."/>
            <person name="Wagner M."/>
            <person name="Woyke T."/>
            <person name="Ollivier B."/>
            <person name="Klenk H.P."/>
            <person name="Spring S."/>
            <person name="Loy A."/>
        </authorList>
    </citation>
    <scope>NUCLEOTIDE SEQUENCE [LARGE SCALE GENOMIC DNA]</scope>
    <source>
        <strain evidence="11">ATCC 19365 / DSM 765 / NCIMB 8382 / VKM B-1628</strain>
    </source>
</reference>
<evidence type="ECO:0000259" key="8">
    <source>
        <dbReference type="Pfam" id="PF00924"/>
    </source>
</evidence>
<feature type="transmembrane region" description="Helical" evidence="7">
    <location>
        <begin position="6"/>
        <end position="27"/>
    </location>
</feature>
<dbReference type="Proteomes" id="UP000006346">
    <property type="component" value="Chromosome"/>
</dbReference>
<dbReference type="InterPro" id="IPR011014">
    <property type="entry name" value="MscS_channel_TM-2"/>
</dbReference>
<dbReference type="STRING" id="768706.Desor_3892"/>
<dbReference type="InterPro" id="IPR006685">
    <property type="entry name" value="MscS_channel_2nd"/>
</dbReference>
<accession>G7WBU2</accession>
<dbReference type="EMBL" id="CP003108">
    <property type="protein sequence ID" value="AET69339.1"/>
    <property type="molecule type" value="Genomic_DNA"/>
</dbReference>
<dbReference type="PATRIC" id="fig|768706.3.peg.3935"/>
<dbReference type="Gene3D" id="1.10.287.1260">
    <property type="match status" value="1"/>
</dbReference>
<dbReference type="InterPro" id="IPR045275">
    <property type="entry name" value="MscS_archaea/bacteria_type"/>
</dbReference>
<dbReference type="PANTHER" id="PTHR30221:SF1">
    <property type="entry name" value="SMALL-CONDUCTANCE MECHANOSENSITIVE CHANNEL"/>
    <property type="match status" value="1"/>
</dbReference>
<keyword evidence="6 7" id="KW-0472">Membrane</keyword>
<dbReference type="InterPro" id="IPR049278">
    <property type="entry name" value="MS_channel_C"/>
</dbReference>
<evidence type="ECO:0000256" key="5">
    <source>
        <dbReference type="ARBA" id="ARBA00022989"/>
    </source>
</evidence>
<organism evidence="10 11">
    <name type="scientific">Desulfosporosinus orientis (strain ATCC 19365 / DSM 765 / NCIMB 8382 / VKM B-1628 / Singapore I)</name>
    <name type="common">Desulfotomaculum orientis</name>
    <dbReference type="NCBI Taxonomy" id="768706"/>
    <lineage>
        <taxon>Bacteria</taxon>
        <taxon>Bacillati</taxon>
        <taxon>Bacillota</taxon>
        <taxon>Clostridia</taxon>
        <taxon>Eubacteriales</taxon>
        <taxon>Desulfitobacteriaceae</taxon>
        <taxon>Desulfosporosinus</taxon>
    </lineage>
</organism>
<comment type="subcellular location">
    <subcellularLocation>
        <location evidence="1">Cell membrane</location>
        <topology evidence="1">Multi-pass membrane protein</topology>
    </subcellularLocation>
</comment>
<evidence type="ECO:0000256" key="1">
    <source>
        <dbReference type="ARBA" id="ARBA00004651"/>
    </source>
</evidence>
<dbReference type="GO" id="GO:0008381">
    <property type="term" value="F:mechanosensitive monoatomic ion channel activity"/>
    <property type="evidence" value="ECO:0007669"/>
    <property type="project" value="InterPro"/>
</dbReference>
<evidence type="ECO:0000256" key="7">
    <source>
        <dbReference type="SAM" id="Phobius"/>
    </source>
</evidence>
<keyword evidence="11" id="KW-1185">Reference proteome</keyword>
<comment type="similarity">
    <text evidence="2">Belongs to the MscS (TC 1.A.23) family.</text>
</comment>
<evidence type="ECO:0000313" key="10">
    <source>
        <dbReference type="EMBL" id="AET69339.1"/>
    </source>
</evidence>
<dbReference type="KEGG" id="dor:Desor_3892"/>
<dbReference type="AlphaFoldDB" id="G7WBU2"/>
<dbReference type="eggNOG" id="COG0668">
    <property type="taxonomic scope" value="Bacteria"/>
</dbReference>
<dbReference type="InterPro" id="IPR023408">
    <property type="entry name" value="MscS_beta-dom_sf"/>
</dbReference>
<feature type="transmembrane region" description="Helical" evidence="7">
    <location>
        <begin position="54"/>
        <end position="75"/>
    </location>
</feature>
<feature type="domain" description="Mechanosensitive ion channel MscS" evidence="8">
    <location>
        <begin position="100"/>
        <end position="165"/>
    </location>
</feature>
<dbReference type="SUPFAM" id="SSF50182">
    <property type="entry name" value="Sm-like ribonucleoproteins"/>
    <property type="match status" value="1"/>
</dbReference>
<dbReference type="GO" id="GO:0005886">
    <property type="term" value="C:plasma membrane"/>
    <property type="evidence" value="ECO:0007669"/>
    <property type="project" value="UniProtKB-SubCell"/>
</dbReference>
<reference evidence="11" key="1">
    <citation type="submission" date="2011-11" db="EMBL/GenBank/DDBJ databases">
        <title>Complete sequence of Desulfosporosinus orientis DSM 765.</title>
        <authorList>
            <person name="Lucas S."/>
            <person name="Han J."/>
            <person name="Lapidus A."/>
            <person name="Cheng J.-F."/>
            <person name="Goodwin L."/>
            <person name="Pitluck S."/>
            <person name="Peters L."/>
            <person name="Ovchinnikova G."/>
            <person name="Teshima H."/>
            <person name="Detter J.C."/>
            <person name="Han C."/>
            <person name="Tapia R."/>
            <person name="Land M."/>
            <person name="Hauser L."/>
            <person name="Kyrpides N."/>
            <person name="Ivanova N."/>
            <person name="Pagani I."/>
            <person name="Pester M."/>
            <person name="Spring S."/>
            <person name="Ollivier B."/>
            <person name="Rattei T."/>
            <person name="Klenk H.-P."/>
            <person name="Wagner M."/>
            <person name="Loy A."/>
            <person name="Woyke T."/>
        </authorList>
    </citation>
    <scope>NUCLEOTIDE SEQUENCE [LARGE SCALE GENOMIC DNA]</scope>
    <source>
        <strain evidence="11">ATCC 19365 / DSM 765 / NCIMB 8382 / VKM B-1628</strain>
    </source>
</reference>
<dbReference type="SUPFAM" id="SSF82689">
    <property type="entry name" value="Mechanosensitive channel protein MscS (YggB), C-terminal domain"/>
    <property type="match status" value="1"/>
</dbReference>
<dbReference type="HOGENOM" id="CLU_037945_1_1_9"/>
<gene>
    <name evidence="10" type="ordered locus">Desor_3892</name>
</gene>
<dbReference type="SUPFAM" id="SSF82861">
    <property type="entry name" value="Mechanosensitive channel protein MscS (YggB), transmembrane region"/>
    <property type="match status" value="1"/>
</dbReference>
<evidence type="ECO:0000256" key="2">
    <source>
        <dbReference type="ARBA" id="ARBA00008017"/>
    </source>
</evidence>
<feature type="domain" description="Mechanosensitive ion channel MscS C-terminal" evidence="9">
    <location>
        <begin position="172"/>
        <end position="254"/>
    </location>
</feature>
<name>G7WBU2_DESOD</name>
<evidence type="ECO:0000256" key="3">
    <source>
        <dbReference type="ARBA" id="ARBA00022475"/>
    </source>
</evidence>
<dbReference type="PROSITE" id="PS01246">
    <property type="entry name" value="UPF0003"/>
    <property type="match status" value="1"/>
</dbReference>
<evidence type="ECO:0000313" key="11">
    <source>
        <dbReference type="Proteomes" id="UP000006346"/>
    </source>
</evidence>
<dbReference type="Gene3D" id="2.30.30.60">
    <property type="match status" value="1"/>
</dbReference>
<dbReference type="Pfam" id="PF21082">
    <property type="entry name" value="MS_channel_3rd"/>
    <property type="match status" value="1"/>
</dbReference>
<dbReference type="InterPro" id="IPR011066">
    <property type="entry name" value="MscS_channel_C_sf"/>
</dbReference>
<evidence type="ECO:0000259" key="9">
    <source>
        <dbReference type="Pfam" id="PF21082"/>
    </source>
</evidence>
<feature type="transmembrane region" description="Helical" evidence="7">
    <location>
        <begin position="81"/>
        <end position="113"/>
    </location>
</feature>
<protein>
    <submittedName>
        <fullName evidence="10">Small-conductance mechanosensitive channel</fullName>
    </submittedName>
</protein>
<dbReference type="RefSeq" id="WP_014186146.1">
    <property type="nucleotide sequence ID" value="NC_016584.1"/>
</dbReference>